<dbReference type="FunCoup" id="A0A409WMD3">
    <property type="interactions" value="36"/>
</dbReference>
<organism evidence="2 3">
    <name type="scientific">Psilocybe cyanescens</name>
    <dbReference type="NCBI Taxonomy" id="93625"/>
    <lineage>
        <taxon>Eukaryota</taxon>
        <taxon>Fungi</taxon>
        <taxon>Dikarya</taxon>
        <taxon>Basidiomycota</taxon>
        <taxon>Agaricomycotina</taxon>
        <taxon>Agaricomycetes</taxon>
        <taxon>Agaricomycetidae</taxon>
        <taxon>Agaricales</taxon>
        <taxon>Agaricineae</taxon>
        <taxon>Strophariaceae</taxon>
        <taxon>Psilocybe</taxon>
    </lineage>
</organism>
<evidence type="ECO:0000313" key="3">
    <source>
        <dbReference type="Proteomes" id="UP000283269"/>
    </source>
</evidence>
<dbReference type="GO" id="GO:0006364">
    <property type="term" value="P:rRNA processing"/>
    <property type="evidence" value="ECO:0007669"/>
    <property type="project" value="InterPro"/>
</dbReference>
<dbReference type="OrthoDB" id="47732at2759"/>
<dbReference type="InParanoid" id="A0A409WMD3"/>
<sequence>MSCIHDCRTGTKTDKNLNATFEYASKRVPHRAPKSVAETKANEKGIEAADDEAEKAKLSSELQNLRVELNYFLHYFKSKKYISLFPPEVRKGEYRSAESQAKTKKTDEDRAEVRRWIREQMEQGGLPGEPELELASQHDTGKSRAQKWPQSKITHTSPETSKETEEEQKDDSFGEDDDEWC</sequence>
<dbReference type="InterPro" id="IPR019310">
    <property type="entry name" value="Efg1"/>
</dbReference>
<feature type="compositionally biased region" description="Polar residues" evidence="1">
    <location>
        <begin position="148"/>
        <end position="158"/>
    </location>
</feature>
<reference evidence="2 3" key="1">
    <citation type="journal article" date="2018" name="Evol. Lett.">
        <title>Horizontal gene cluster transfer increased hallucinogenic mushroom diversity.</title>
        <authorList>
            <person name="Reynolds H.T."/>
            <person name="Vijayakumar V."/>
            <person name="Gluck-Thaler E."/>
            <person name="Korotkin H.B."/>
            <person name="Matheny P.B."/>
            <person name="Slot J.C."/>
        </authorList>
    </citation>
    <scope>NUCLEOTIDE SEQUENCE [LARGE SCALE GENOMIC DNA]</scope>
    <source>
        <strain evidence="2 3">2631</strain>
    </source>
</reference>
<accession>A0A409WMD3</accession>
<name>A0A409WMD3_PSICY</name>
<comment type="caution">
    <text evidence="2">The sequence shown here is derived from an EMBL/GenBank/DDBJ whole genome shotgun (WGS) entry which is preliminary data.</text>
</comment>
<protein>
    <submittedName>
        <fullName evidence="2">Uncharacterized protein</fullName>
    </submittedName>
</protein>
<dbReference type="AlphaFoldDB" id="A0A409WMD3"/>
<dbReference type="Proteomes" id="UP000283269">
    <property type="component" value="Unassembled WGS sequence"/>
</dbReference>
<keyword evidence="3" id="KW-1185">Reference proteome</keyword>
<dbReference type="EMBL" id="NHYD01003370">
    <property type="protein sequence ID" value="PPQ79621.1"/>
    <property type="molecule type" value="Genomic_DNA"/>
</dbReference>
<dbReference type="Pfam" id="PF10153">
    <property type="entry name" value="Efg1"/>
    <property type="match status" value="1"/>
</dbReference>
<proteinExistence type="predicted"/>
<evidence type="ECO:0000256" key="1">
    <source>
        <dbReference type="SAM" id="MobiDB-lite"/>
    </source>
</evidence>
<feature type="compositionally biased region" description="Basic and acidic residues" evidence="1">
    <location>
        <begin position="104"/>
        <end position="121"/>
    </location>
</feature>
<gene>
    <name evidence="2" type="ORF">CVT25_003209</name>
</gene>
<feature type="region of interest" description="Disordered" evidence="1">
    <location>
        <begin position="91"/>
        <end position="181"/>
    </location>
</feature>
<dbReference type="STRING" id="93625.A0A409WMD3"/>
<feature type="compositionally biased region" description="Acidic residues" evidence="1">
    <location>
        <begin position="164"/>
        <end position="181"/>
    </location>
</feature>
<evidence type="ECO:0000313" key="2">
    <source>
        <dbReference type="EMBL" id="PPQ79621.1"/>
    </source>
</evidence>